<dbReference type="InterPro" id="IPR047611">
    <property type="entry name" value="RepABC_RepC"/>
</dbReference>
<protein>
    <recommendedName>
        <fullName evidence="3">Plasmid replication protein C N-terminal domain-containing protein</fullName>
    </recommendedName>
</protein>
<dbReference type="EMBL" id="JAHVJA010000018">
    <property type="protein sequence ID" value="MBY6142091.1"/>
    <property type="molecule type" value="Genomic_DNA"/>
</dbReference>
<feature type="coiled-coil region" evidence="1">
    <location>
        <begin position="151"/>
        <end position="178"/>
    </location>
</feature>
<comment type="caution">
    <text evidence="4">The sequence shown here is derived from an EMBL/GenBank/DDBJ whole genome shotgun (WGS) entry which is preliminary data.</text>
</comment>
<name>A0ABS7NME1_9RHOB</name>
<proteinExistence type="predicted"/>
<keyword evidence="5" id="KW-1185">Reference proteome</keyword>
<evidence type="ECO:0000256" key="2">
    <source>
        <dbReference type="SAM" id="MobiDB-lite"/>
    </source>
</evidence>
<evidence type="ECO:0000313" key="4">
    <source>
        <dbReference type="EMBL" id="MBY6142091.1"/>
    </source>
</evidence>
<dbReference type="RefSeq" id="WP_222510012.1">
    <property type="nucleotide sequence ID" value="NZ_JAHVJA010000018.1"/>
</dbReference>
<evidence type="ECO:0000256" key="1">
    <source>
        <dbReference type="SAM" id="Coils"/>
    </source>
</evidence>
<evidence type="ECO:0000259" key="3">
    <source>
        <dbReference type="Pfam" id="PF03428"/>
    </source>
</evidence>
<gene>
    <name evidence="4" type="ORF">KUV26_21875</name>
</gene>
<feature type="region of interest" description="Disordered" evidence="2">
    <location>
        <begin position="231"/>
        <end position="278"/>
    </location>
</feature>
<accession>A0ABS7NME1</accession>
<feature type="domain" description="Plasmid replication protein C N-terminal" evidence="3">
    <location>
        <begin position="22"/>
        <end position="185"/>
    </location>
</feature>
<keyword evidence="1" id="KW-0175">Coiled coil</keyword>
<dbReference type="Proteomes" id="UP000766629">
    <property type="component" value="Unassembled WGS sequence"/>
</dbReference>
<evidence type="ECO:0000313" key="5">
    <source>
        <dbReference type="Proteomes" id="UP000766629"/>
    </source>
</evidence>
<dbReference type="Pfam" id="PF03428">
    <property type="entry name" value="RP-C"/>
    <property type="match status" value="1"/>
</dbReference>
<reference evidence="4 5" key="1">
    <citation type="submission" date="2021-06" db="EMBL/GenBank/DDBJ databases">
        <title>50 bacteria genomes isolated from Dapeng, Shenzhen, China.</title>
        <authorList>
            <person name="Zheng W."/>
            <person name="Yu S."/>
            <person name="Huang Y."/>
        </authorList>
    </citation>
    <scope>NUCLEOTIDE SEQUENCE [LARGE SCALE GENOMIC DNA]</scope>
    <source>
        <strain evidence="4 5">DP1N14-2</strain>
    </source>
</reference>
<dbReference type="InterPro" id="IPR005090">
    <property type="entry name" value="RepC_N"/>
</dbReference>
<organism evidence="4 5">
    <name type="scientific">Leisingera daeponensis</name>
    <dbReference type="NCBI Taxonomy" id="405746"/>
    <lineage>
        <taxon>Bacteria</taxon>
        <taxon>Pseudomonadati</taxon>
        <taxon>Pseudomonadota</taxon>
        <taxon>Alphaproteobacteria</taxon>
        <taxon>Rhodobacterales</taxon>
        <taxon>Roseobacteraceae</taxon>
        <taxon>Leisingera</taxon>
    </lineage>
</organism>
<sequence>MKTITSAACSAGAQVSCVQTEHAGFRPVLRRDLMRALRKCRSKIGLTTGDVLVVDTLLSFLPCRDTKTGAELPVDPSFILVIYASNQTICGRANNMCERVLRRHVSKLVKLGLLRRRDSATRKRFPIKSNGKVCAAYGLDLTPLLLAADNIVQMAADIELEEEEIRGLRAQALTLRADLLKAAHTLNDEILEYVTQAKTILRRSTLKLREVKSLLTRLKEISEVQDVSRNLNPTEHPCTGEIKANKPRTAHDRKHVESAKESAGNGQNVRQVESQKTDTLKISERSEASLLELWNDCREIAELFPKPPKSHQDLETIVQTMANYVGIGWECLAKTQARLGLSELLRSLNYIAENAMRIERPEAYLISLAGHNRSIAYGSIRKPL</sequence>
<dbReference type="NCBIfam" id="NF040974">
    <property type="entry name" value="RepABC_RepC"/>
    <property type="match status" value="1"/>
</dbReference>